<accession>A0A9W6M409</accession>
<dbReference type="RefSeq" id="WP_210006552.1">
    <property type="nucleotide sequence ID" value="NZ_BSEO01000014.1"/>
</dbReference>
<feature type="transmembrane region" description="Helical" evidence="1">
    <location>
        <begin position="126"/>
        <end position="144"/>
    </location>
</feature>
<gene>
    <name evidence="3" type="ORF">GCM10017586_19800</name>
</gene>
<keyword evidence="1" id="KW-0472">Membrane</keyword>
<feature type="transmembrane region" description="Helical" evidence="1">
    <location>
        <begin position="94"/>
        <end position="114"/>
    </location>
</feature>
<reference evidence="3" key="1">
    <citation type="journal article" date="2014" name="Int. J. Syst. Evol. Microbiol.">
        <title>Complete genome sequence of Corynebacterium casei LMG S-19264T (=DSM 44701T), isolated from a smear-ripened cheese.</title>
        <authorList>
            <consortium name="US DOE Joint Genome Institute (JGI-PGF)"/>
            <person name="Walter F."/>
            <person name="Albersmeier A."/>
            <person name="Kalinowski J."/>
            <person name="Ruckert C."/>
        </authorList>
    </citation>
    <scope>NUCLEOTIDE SEQUENCE</scope>
    <source>
        <strain evidence="3">VKM Ac-1447</strain>
    </source>
</reference>
<evidence type="ECO:0000313" key="3">
    <source>
        <dbReference type="EMBL" id="GLJ80297.1"/>
    </source>
</evidence>
<comment type="caution">
    <text evidence="3">The sequence shown here is derived from an EMBL/GenBank/DDBJ whole genome shotgun (WGS) entry which is preliminary data.</text>
</comment>
<keyword evidence="4" id="KW-1185">Reference proteome</keyword>
<name>A0A9W6M409_9MICO</name>
<organism evidence="3 4">
    <name type="scientific">Microbacterium imperiale</name>
    <dbReference type="NCBI Taxonomy" id="33884"/>
    <lineage>
        <taxon>Bacteria</taxon>
        <taxon>Bacillati</taxon>
        <taxon>Actinomycetota</taxon>
        <taxon>Actinomycetes</taxon>
        <taxon>Micrococcales</taxon>
        <taxon>Microbacteriaceae</taxon>
        <taxon>Microbacterium</taxon>
    </lineage>
</organism>
<evidence type="ECO:0000259" key="2">
    <source>
        <dbReference type="Pfam" id="PF09990"/>
    </source>
</evidence>
<reference evidence="3" key="2">
    <citation type="submission" date="2023-01" db="EMBL/GenBank/DDBJ databases">
        <authorList>
            <person name="Sun Q."/>
            <person name="Evtushenko L."/>
        </authorList>
    </citation>
    <scope>NUCLEOTIDE SEQUENCE</scope>
    <source>
        <strain evidence="3">VKM Ac-1447</strain>
    </source>
</reference>
<feature type="transmembrane region" description="Helical" evidence="1">
    <location>
        <begin position="61"/>
        <end position="82"/>
    </location>
</feature>
<feature type="transmembrane region" description="Helical" evidence="1">
    <location>
        <begin position="27"/>
        <end position="49"/>
    </location>
</feature>
<feature type="domain" description="DUF2231" evidence="2">
    <location>
        <begin position="21"/>
        <end position="155"/>
    </location>
</feature>
<evidence type="ECO:0000313" key="4">
    <source>
        <dbReference type="Proteomes" id="UP001142317"/>
    </source>
</evidence>
<keyword evidence="1" id="KW-0812">Transmembrane</keyword>
<evidence type="ECO:0000256" key="1">
    <source>
        <dbReference type="SAM" id="Phobius"/>
    </source>
</evidence>
<proteinExistence type="predicted"/>
<dbReference type="AlphaFoldDB" id="A0A9W6M409"/>
<sequence length="171" mass="18515">MTDQETRPDKRPLTPLAGPYGHPFHPIAVTIPIGAWIASFVFDIIGLIVADPTPYAVGSRVLIGIGLVGSVLAIGLGILDYMKIPDRTRSSSTATMHMGLNFVVCGAYLFQLFLRTSTDDIPITGVIFSAVSLLVLSLSGWLGGKLAYRYGVRVAHESKQAEGYVLRRARR</sequence>
<dbReference type="Proteomes" id="UP001142317">
    <property type="component" value="Unassembled WGS sequence"/>
</dbReference>
<dbReference type="InterPro" id="IPR019251">
    <property type="entry name" value="DUF2231_TM"/>
</dbReference>
<keyword evidence="1" id="KW-1133">Transmembrane helix</keyword>
<dbReference type="EMBL" id="BSEO01000014">
    <property type="protein sequence ID" value="GLJ80297.1"/>
    <property type="molecule type" value="Genomic_DNA"/>
</dbReference>
<protein>
    <recommendedName>
        <fullName evidence="2">DUF2231 domain-containing protein</fullName>
    </recommendedName>
</protein>
<dbReference type="Pfam" id="PF09990">
    <property type="entry name" value="DUF2231"/>
    <property type="match status" value="1"/>
</dbReference>